<evidence type="ECO:0000313" key="1">
    <source>
        <dbReference type="EMBL" id="AOW80217.1"/>
    </source>
</evidence>
<evidence type="ECO:0000313" key="4">
    <source>
        <dbReference type="Proteomes" id="UP000186165"/>
    </source>
</evidence>
<dbReference type="AlphaFoldDB" id="A0A1D8S4E0"/>
<accession>A0A1D8S4E0</accession>
<dbReference type="Pfam" id="PF10604">
    <property type="entry name" value="Polyketide_cyc2"/>
    <property type="match status" value="1"/>
</dbReference>
<dbReference type="SUPFAM" id="SSF55961">
    <property type="entry name" value="Bet v1-like"/>
    <property type="match status" value="1"/>
</dbReference>
<dbReference type="InterPro" id="IPR019587">
    <property type="entry name" value="Polyketide_cyclase/dehydratase"/>
</dbReference>
<dbReference type="InterPro" id="IPR023393">
    <property type="entry name" value="START-like_dom_sf"/>
</dbReference>
<name>A0A1D8S4E0_9EURY</name>
<dbReference type="KEGG" id="halh:HTSR_1034"/>
<sequence>MGGTLFCRARLRSIVNEIAVSRDLNQPPPVVFDTVRDFQAYPRYSKYLQSVSATADTRATEYEFQFGWWKLAYETQAQVTACEPPHTIDWTITQDLEAEGRWVVEERSDGSQLHFQVAYDPDSLGSDAVSLPFGVSLDWVRDRATDLIESEAKRVLDRIARAVDDRPKSEAIE</sequence>
<organism evidence="1 3">
    <name type="scientific">Halodesulfurarchaeum formicicum</name>
    <dbReference type="NCBI Taxonomy" id="1873524"/>
    <lineage>
        <taxon>Archaea</taxon>
        <taxon>Methanobacteriati</taxon>
        <taxon>Methanobacteriota</taxon>
        <taxon>Stenosarchaea group</taxon>
        <taxon>Halobacteria</taxon>
        <taxon>Halobacteriales</taxon>
        <taxon>Halobacteriaceae</taxon>
        <taxon>Halodesulfurarchaeum</taxon>
    </lineage>
</organism>
<reference evidence="4" key="2">
    <citation type="submission" date="2016-08" db="EMBL/GenBank/DDBJ databases">
        <title>Discovery of first anaerobic lithoheterotrophic haloarchae widely represented in hypersaline habitats.</title>
        <authorList>
            <person name="Sorokin D.Y."/>
            <person name="Kublanov I.V."/>
            <person name="Roman P."/>
            <person name="Sinninghe Damste J.S."/>
            <person name="Golyshin P.N."/>
            <person name="Rojo D."/>
            <person name="Ciordia S."/>
            <person name="Mena Md.C."/>
            <person name="Ferrer M."/>
            <person name="Smedile F."/>
            <person name="Messina E."/>
            <person name="La Cono V."/>
            <person name="Yakimov M.M."/>
        </authorList>
    </citation>
    <scope>NUCLEOTIDE SEQUENCE [LARGE SCALE GENOMIC DNA]</scope>
    <source>
        <strain evidence="4">HSR6</strain>
    </source>
</reference>
<reference evidence="1 3" key="1">
    <citation type="submission" date="2016-06" db="EMBL/GenBank/DDBJ databases">
        <title>Discovery of anaerobic lithoheterotrophic haloarchaeon capable of sulfur respiration by hydrogen and formate.</title>
        <authorList>
            <person name="Sorokin D.Y."/>
            <person name="Kublanov I.V."/>
            <person name="Roman P."/>
            <person name="Sinninghe Damste J.S."/>
            <person name="Golyshin P.N."/>
            <person name="Rojo D."/>
            <person name="Ciordia S."/>
            <person name="Mena Md.C."/>
            <person name="Ferrer M."/>
            <person name="Smedile F."/>
            <person name="Messina E."/>
            <person name="La Cono V."/>
            <person name="Yakimov M.M."/>
        </authorList>
    </citation>
    <scope>NUCLEOTIDE SEQUENCE [LARGE SCALE GENOMIC DNA]</scope>
    <source>
        <strain evidence="1 3">HTSR1</strain>
    </source>
</reference>
<dbReference type="EMBL" id="CP016804">
    <property type="protein sequence ID" value="APE95518.1"/>
    <property type="molecule type" value="Genomic_DNA"/>
</dbReference>
<dbReference type="EMBL" id="CP016070">
    <property type="protein sequence ID" value="AOW80217.1"/>
    <property type="molecule type" value="Genomic_DNA"/>
</dbReference>
<evidence type="ECO:0000313" key="3">
    <source>
        <dbReference type="Proteomes" id="UP000185608"/>
    </source>
</evidence>
<accession>A0A1J1ABK7</accession>
<proteinExistence type="predicted"/>
<dbReference type="KEGG" id="hhsr:HSR6_1067"/>
<protein>
    <submittedName>
        <fullName evidence="1">Uncharacterized protein</fullName>
    </submittedName>
</protein>
<evidence type="ECO:0000313" key="2">
    <source>
        <dbReference type="EMBL" id="APE95518.1"/>
    </source>
</evidence>
<dbReference type="Gene3D" id="3.30.530.20">
    <property type="match status" value="1"/>
</dbReference>
<reference evidence="2" key="3">
    <citation type="journal article" date="2017" name="ISME J.">
        <title>Discovery of anaerobic lithoheterotrophic haloarchaea, ubiquitous in hypersaline habitats.</title>
        <authorList>
            <person name="Sorokin D.Y."/>
            <person name="Messina E."/>
            <person name="Smedile F."/>
            <person name="Roman P."/>
            <person name="Damste J.S.S."/>
            <person name="Ciordia S."/>
            <person name="Mena M.C."/>
            <person name="Ferrer M."/>
            <person name="Golyshin P.N."/>
            <person name="Kublanov I.V."/>
            <person name="Samarov N.I."/>
            <person name="Toshchakov S.V."/>
            <person name="La Cono V."/>
            <person name="Yakimov M.M."/>
        </authorList>
    </citation>
    <scope>NUCLEOTIDE SEQUENCE</scope>
    <source>
        <strain evidence="2">HSR6</strain>
    </source>
</reference>
<keyword evidence="4" id="KW-1185">Reference proteome</keyword>
<gene>
    <name evidence="2" type="ORF">HSR6_1067</name>
    <name evidence="1" type="ORF">HTSR_1034</name>
</gene>
<dbReference type="Proteomes" id="UP000186165">
    <property type="component" value="Chromosome"/>
</dbReference>
<dbReference type="Proteomes" id="UP000185608">
    <property type="component" value="Chromosome"/>
</dbReference>
<dbReference type="CDD" id="cd07812">
    <property type="entry name" value="SRPBCC"/>
    <property type="match status" value="1"/>
</dbReference>